<dbReference type="PANTHER" id="PTHR10408:SF7">
    <property type="entry name" value="DIACYLGLYCEROL O-ACYLTRANSFERASE 1"/>
    <property type="match status" value="1"/>
</dbReference>
<dbReference type="GO" id="GO:0019432">
    <property type="term" value="P:triglyceride biosynthetic process"/>
    <property type="evidence" value="ECO:0007669"/>
    <property type="project" value="TreeGrafter"/>
</dbReference>
<feature type="transmembrane region" description="Helical" evidence="11">
    <location>
        <begin position="62"/>
        <end position="80"/>
    </location>
</feature>
<evidence type="ECO:0000256" key="7">
    <source>
        <dbReference type="ARBA" id="ARBA00022824"/>
    </source>
</evidence>
<keyword evidence="13" id="KW-1185">Reference proteome</keyword>
<feature type="transmembrane region" description="Helical" evidence="11">
    <location>
        <begin position="254"/>
        <end position="276"/>
    </location>
</feature>
<comment type="similarity">
    <text evidence="3">Belongs to the membrane-bound acyltransferase family. Sterol o-acyltransferase subfamily.</text>
</comment>
<name>A0A836CLB1_9STRA</name>
<keyword evidence="7" id="KW-0256">Endoplasmic reticulum</keyword>
<dbReference type="Pfam" id="PF03062">
    <property type="entry name" value="MBOAT"/>
    <property type="match status" value="1"/>
</dbReference>
<evidence type="ECO:0000256" key="2">
    <source>
        <dbReference type="ARBA" id="ARBA00005189"/>
    </source>
</evidence>
<dbReference type="InterPro" id="IPR014371">
    <property type="entry name" value="Oat_ACAT_DAG_ARE"/>
</dbReference>
<evidence type="ECO:0000256" key="10">
    <source>
        <dbReference type="ARBA" id="ARBA00023315"/>
    </source>
</evidence>
<evidence type="ECO:0000256" key="4">
    <source>
        <dbReference type="ARBA" id="ARBA00013244"/>
    </source>
</evidence>
<accession>A0A836CLB1</accession>
<dbReference type="GO" id="GO:0005789">
    <property type="term" value="C:endoplasmic reticulum membrane"/>
    <property type="evidence" value="ECO:0007669"/>
    <property type="project" value="UniProtKB-SubCell"/>
</dbReference>
<dbReference type="Proteomes" id="UP000664859">
    <property type="component" value="Unassembled WGS sequence"/>
</dbReference>
<keyword evidence="6 11" id="KW-0812">Transmembrane</keyword>
<evidence type="ECO:0000256" key="9">
    <source>
        <dbReference type="ARBA" id="ARBA00023136"/>
    </source>
</evidence>
<keyword evidence="10" id="KW-0012">Acyltransferase</keyword>
<evidence type="ECO:0000256" key="1">
    <source>
        <dbReference type="ARBA" id="ARBA00004477"/>
    </source>
</evidence>
<organism evidence="12 13">
    <name type="scientific">Tribonema minus</name>
    <dbReference type="NCBI Taxonomy" id="303371"/>
    <lineage>
        <taxon>Eukaryota</taxon>
        <taxon>Sar</taxon>
        <taxon>Stramenopiles</taxon>
        <taxon>Ochrophyta</taxon>
        <taxon>PX clade</taxon>
        <taxon>Xanthophyceae</taxon>
        <taxon>Tribonematales</taxon>
        <taxon>Tribonemataceae</taxon>
        <taxon>Tribonema</taxon>
    </lineage>
</organism>
<dbReference type="GO" id="GO:0004144">
    <property type="term" value="F:diacylglycerol O-acyltransferase activity"/>
    <property type="evidence" value="ECO:0007669"/>
    <property type="project" value="UniProtKB-EC"/>
</dbReference>
<dbReference type="PANTHER" id="PTHR10408">
    <property type="entry name" value="STEROL O-ACYLTRANSFERASE"/>
    <property type="match status" value="1"/>
</dbReference>
<evidence type="ECO:0000256" key="8">
    <source>
        <dbReference type="ARBA" id="ARBA00022989"/>
    </source>
</evidence>
<evidence type="ECO:0000313" key="13">
    <source>
        <dbReference type="Proteomes" id="UP000664859"/>
    </source>
</evidence>
<feature type="transmembrane region" description="Helical" evidence="11">
    <location>
        <begin position="308"/>
        <end position="328"/>
    </location>
</feature>
<keyword evidence="9 11" id="KW-0472">Membrane</keyword>
<sequence length="345" mass="36405">MKAAPTSSPTTAKETKRFALAPLTVALAASPFPLCCVGARTLSPLPLVIAWWLAYTRSVRDQWGAACGLWLALLITAWGMKAAAFAAAHATAAAARAVPLRAWLRFQFLSPHLVWDAAALPRRAAAPLRAAAEVAHAAPSFLVAHVLCLRYLAPALRALAAAAAARDAAAGAAALAALAATCLPMRAVAFYGFWHCCGCALAYLSGEPDFNLYGPWWLVRDHPAPFFRHWSRPVHVWMRRCVCAPLRRRRARPAVAAAAAFAVSSALHEAALLVALRSVWPISSVNLLLGAALTPVFAPLFGARAPAAFELLLHLGNVQFVAVTWRWWLAGFGGSGGSGGGGDGA</sequence>
<dbReference type="InterPro" id="IPR004299">
    <property type="entry name" value="MBOAT_fam"/>
</dbReference>
<dbReference type="AlphaFoldDB" id="A0A836CLB1"/>
<evidence type="ECO:0000256" key="5">
    <source>
        <dbReference type="ARBA" id="ARBA00022679"/>
    </source>
</evidence>
<comment type="caution">
    <text evidence="12">The sequence shown here is derived from an EMBL/GenBank/DDBJ whole genome shotgun (WGS) entry which is preliminary data.</text>
</comment>
<protein>
    <recommendedName>
        <fullName evidence="4">diacylglycerol O-acyltransferase</fullName>
        <ecNumber evidence="4">2.3.1.20</ecNumber>
    </recommendedName>
</protein>
<evidence type="ECO:0000256" key="11">
    <source>
        <dbReference type="SAM" id="Phobius"/>
    </source>
</evidence>
<keyword evidence="8 11" id="KW-1133">Transmembrane helix</keyword>
<comment type="subcellular location">
    <subcellularLocation>
        <location evidence="1">Endoplasmic reticulum membrane</location>
        <topology evidence="1">Multi-pass membrane protein</topology>
    </subcellularLocation>
</comment>
<keyword evidence="5" id="KW-0808">Transferase</keyword>
<evidence type="ECO:0000313" key="12">
    <source>
        <dbReference type="EMBL" id="KAG5187541.1"/>
    </source>
</evidence>
<comment type="pathway">
    <text evidence="2">Lipid metabolism.</text>
</comment>
<reference evidence="12" key="1">
    <citation type="submission" date="2021-02" db="EMBL/GenBank/DDBJ databases">
        <title>First Annotated Genome of the Yellow-green Alga Tribonema minus.</title>
        <authorList>
            <person name="Mahan K.M."/>
        </authorList>
    </citation>
    <scope>NUCLEOTIDE SEQUENCE</scope>
    <source>
        <strain evidence="12">UTEX B ZZ1240</strain>
    </source>
</reference>
<evidence type="ECO:0000256" key="6">
    <source>
        <dbReference type="ARBA" id="ARBA00022692"/>
    </source>
</evidence>
<gene>
    <name evidence="12" type="ORF">JKP88DRAFT_288160</name>
</gene>
<dbReference type="EC" id="2.3.1.20" evidence="4"/>
<evidence type="ECO:0000256" key="3">
    <source>
        <dbReference type="ARBA" id="ARBA00009010"/>
    </source>
</evidence>
<feature type="transmembrane region" description="Helical" evidence="11">
    <location>
        <begin position="282"/>
        <end position="301"/>
    </location>
</feature>
<dbReference type="EMBL" id="JAFCMP010000089">
    <property type="protein sequence ID" value="KAG5187541.1"/>
    <property type="molecule type" value="Genomic_DNA"/>
</dbReference>
<proteinExistence type="inferred from homology"/>